<sequence>MSQPNGIIVRDAASSESDIVRQVMLGAYEQYAPFIPESMWEPYRAAISASVEGDGPSDRLVALWDGEIVGAAQVFDGSESAYGRAELAIFGPIIRYVSVLPKARGRGIATALLKETAARSLARGYNVLHLHTSDMMASAVKLYERLGFERAYDKEFNNGEHLVKSYRLYLPKSALLFGGGESSIRQEAL</sequence>
<dbReference type="GO" id="GO:0016747">
    <property type="term" value="F:acyltransferase activity, transferring groups other than amino-acyl groups"/>
    <property type="evidence" value="ECO:0007669"/>
    <property type="project" value="InterPro"/>
</dbReference>
<dbReference type="PANTHER" id="PTHR43877:SF2">
    <property type="entry name" value="AMINOALKYLPHOSPHONATE N-ACETYLTRANSFERASE-RELATED"/>
    <property type="match status" value="1"/>
</dbReference>
<dbReference type="Proteomes" id="UP000005387">
    <property type="component" value="Unassembled WGS sequence"/>
</dbReference>
<name>E0I7X7_9BACL</name>
<organism evidence="4 5">
    <name type="scientific">Paenibacillus curdlanolyticus YK9</name>
    <dbReference type="NCBI Taxonomy" id="717606"/>
    <lineage>
        <taxon>Bacteria</taxon>
        <taxon>Bacillati</taxon>
        <taxon>Bacillota</taxon>
        <taxon>Bacilli</taxon>
        <taxon>Bacillales</taxon>
        <taxon>Paenibacillaceae</taxon>
        <taxon>Paenibacillus</taxon>
    </lineage>
</organism>
<dbReference type="RefSeq" id="WP_006037739.1">
    <property type="nucleotide sequence ID" value="NZ_AEDD01000004.1"/>
</dbReference>
<dbReference type="SUPFAM" id="SSF55729">
    <property type="entry name" value="Acyl-CoA N-acyltransferases (Nat)"/>
    <property type="match status" value="1"/>
</dbReference>
<dbReference type="AlphaFoldDB" id="E0I7X7"/>
<protein>
    <submittedName>
        <fullName evidence="4">GCN5-related N-acetyltransferase</fullName>
    </submittedName>
</protein>
<dbReference type="InterPro" id="IPR050832">
    <property type="entry name" value="Bact_Acetyltransf"/>
</dbReference>
<keyword evidence="2" id="KW-0012">Acyltransferase</keyword>
<dbReference type="Gene3D" id="3.40.630.30">
    <property type="match status" value="1"/>
</dbReference>
<evidence type="ECO:0000313" key="4">
    <source>
        <dbReference type="EMBL" id="EFM11282.1"/>
    </source>
</evidence>
<dbReference type="Pfam" id="PF00583">
    <property type="entry name" value="Acetyltransf_1"/>
    <property type="match status" value="1"/>
</dbReference>
<dbReference type="eggNOG" id="COG0456">
    <property type="taxonomic scope" value="Bacteria"/>
</dbReference>
<dbReference type="PANTHER" id="PTHR43877">
    <property type="entry name" value="AMINOALKYLPHOSPHONATE N-ACETYLTRANSFERASE-RELATED-RELATED"/>
    <property type="match status" value="1"/>
</dbReference>
<dbReference type="InterPro" id="IPR016181">
    <property type="entry name" value="Acyl_CoA_acyltransferase"/>
</dbReference>
<keyword evidence="1 4" id="KW-0808">Transferase</keyword>
<evidence type="ECO:0000256" key="1">
    <source>
        <dbReference type="ARBA" id="ARBA00022679"/>
    </source>
</evidence>
<evidence type="ECO:0000256" key="2">
    <source>
        <dbReference type="ARBA" id="ARBA00023315"/>
    </source>
</evidence>
<dbReference type="EMBL" id="AEDD01000004">
    <property type="protein sequence ID" value="EFM11282.1"/>
    <property type="molecule type" value="Genomic_DNA"/>
</dbReference>
<dbReference type="PROSITE" id="PS51186">
    <property type="entry name" value="GNAT"/>
    <property type="match status" value="1"/>
</dbReference>
<gene>
    <name evidence="4" type="ORF">PaecuDRAFT_1728</name>
</gene>
<reference evidence="4 5" key="1">
    <citation type="submission" date="2010-07" db="EMBL/GenBank/DDBJ databases">
        <title>The draft genome of Paenibacillus curdlanolyticus YK9.</title>
        <authorList>
            <consortium name="US DOE Joint Genome Institute (JGI-PGF)"/>
            <person name="Lucas S."/>
            <person name="Copeland A."/>
            <person name="Lapidus A."/>
            <person name="Cheng J.-F."/>
            <person name="Bruce D."/>
            <person name="Goodwin L."/>
            <person name="Pitluck S."/>
            <person name="Land M.L."/>
            <person name="Hauser L."/>
            <person name="Chang Y.-J."/>
            <person name="Jeffries C."/>
            <person name="Anderson I.J."/>
            <person name="Johnson E."/>
            <person name="Loganathan U."/>
            <person name="Mulhopadhyay B."/>
            <person name="Kyrpides N."/>
            <person name="Woyke T.J."/>
        </authorList>
    </citation>
    <scope>NUCLEOTIDE SEQUENCE [LARGE SCALE GENOMIC DNA]</scope>
    <source>
        <strain evidence="4 5">YK9</strain>
    </source>
</reference>
<dbReference type="CDD" id="cd04301">
    <property type="entry name" value="NAT_SF"/>
    <property type="match status" value="1"/>
</dbReference>
<evidence type="ECO:0000259" key="3">
    <source>
        <dbReference type="PROSITE" id="PS51186"/>
    </source>
</evidence>
<dbReference type="InterPro" id="IPR000182">
    <property type="entry name" value="GNAT_dom"/>
</dbReference>
<proteinExistence type="predicted"/>
<keyword evidence="5" id="KW-1185">Reference proteome</keyword>
<feature type="domain" description="N-acetyltransferase" evidence="3">
    <location>
        <begin position="7"/>
        <end position="169"/>
    </location>
</feature>
<accession>E0I7X7</accession>
<evidence type="ECO:0000313" key="5">
    <source>
        <dbReference type="Proteomes" id="UP000005387"/>
    </source>
</evidence>
<dbReference type="STRING" id="717606.PaecuDRAFT_1728"/>